<dbReference type="GO" id="GO:0005886">
    <property type="term" value="C:plasma membrane"/>
    <property type="evidence" value="ECO:0007669"/>
    <property type="project" value="TreeGrafter"/>
</dbReference>
<feature type="transmembrane region" description="Helical" evidence="2">
    <location>
        <begin position="183"/>
        <end position="202"/>
    </location>
</feature>
<dbReference type="eggNOG" id="COG3152">
    <property type="taxonomic scope" value="Bacteria"/>
</dbReference>
<dbReference type="Pfam" id="PF14237">
    <property type="entry name" value="GYF_2"/>
    <property type="match status" value="1"/>
</dbReference>
<dbReference type="InterPro" id="IPR025640">
    <property type="entry name" value="GYF_2"/>
</dbReference>
<feature type="domain" description="GYF" evidence="3">
    <location>
        <begin position="3"/>
        <end position="47"/>
    </location>
</feature>
<dbReference type="InterPro" id="IPR008523">
    <property type="entry name" value="DUF805"/>
</dbReference>
<dbReference type="Proteomes" id="UP000022447">
    <property type="component" value="Unassembled WGS sequence"/>
</dbReference>
<keyword evidence="2" id="KW-1133">Transmembrane helix</keyword>
<dbReference type="EMBL" id="JALZ01000002">
    <property type="protein sequence ID" value="ETX16219.1"/>
    <property type="molecule type" value="Genomic_DNA"/>
</dbReference>
<sequence>MSWFYANGDAQDGPVSEDRMAELARDGTIGPGTLVWRHGMSEWEPAELHMASFATAPPPPPPPDSAVQGIPASGRRSSPGEGVHGTPAEGWRGAGGAHSGRDYRRESDPVDAAKRFFRNYATFSGRSNRGEYWFWMLDSLIISALAYLIGGDTLQSFWGLATLIPTLALNVRRLHDIDRSGWWLLIWFIPLVGWAILIWWMTKPPGDGPNRYG</sequence>
<dbReference type="PANTHER" id="PTHR34980:SF2">
    <property type="entry name" value="INNER MEMBRANE PROTEIN YHAH-RELATED"/>
    <property type="match status" value="1"/>
</dbReference>
<dbReference type="Pfam" id="PF05656">
    <property type="entry name" value="DUF805"/>
    <property type="match status" value="1"/>
</dbReference>
<dbReference type="RefSeq" id="WP_084782098.1">
    <property type="nucleotide sequence ID" value="NZ_JALZ01000002.1"/>
</dbReference>
<dbReference type="PANTHER" id="PTHR34980">
    <property type="entry name" value="INNER MEMBRANE PROTEIN-RELATED-RELATED"/>
    <property type="match status" value="1"/>
</dbReference>
<feature type="transmembrane region" description="Helical" evidence="2">
    <location>
        <begin position="155"/>
        <end position="171"/>
    </location>
</feature>
<gene>
    <name evidence="4" type="ORF">OCH239_08665</name>
</gene>
<dbReference type="AlphaFoldDB" id="X7EJC9"/>
<feature type="region of interest" description="Disordered" evidence="1">
    <location>
        <begin position="52"/>
        <end position="106"/>
    </location>
</feature>
<proteinExistence type="predicted"/>
<dbReference type="OrthoDB" id="9812349at2"/>
<evidence type="ECO:0000259" key="3">
    <source>
        <dbReference type="Pfam" id="PF14237"/>
    </source>
</evidence>
<protein>
    <recommendedName>
        <fullName evidence="3">GYF domain-containing protein</fullName>
    </recommendedName>
</protein>
<evidence type="ECO:0000256" key="1">
    <source>
        <dbReference type="SAM" id="MobiDB-lite"/>
    </source>
</evidence>
<keyword evidence="2" id="KW-0472">Membrane</keyword>
<comment type="caution">
    <text evidence="4">The sequence shown here is derived from an EMBL/GenBank/DDBJ whole genome shotgun (WGS) entry which is preliminary data.</text>
</comment>
<organism evidence="4 5">
    <name type="scientific">Roseivivax halodurans JCM 10272</name>
    <dbReference type="NCBI Taxonomy" id="1449350"/>
    <lineage>
        <taxon>Bacteria</taxon>
        <taxon>Pseudomonadati</taxon>
        <taxon>Pseudomonadota</taxon>
        <taxon>Alphaproteobacteria</taxon>
        <taxon>Rhodobacterales</taxon>
        <taxon>Roseobacteraceae</taxon>
        <taxon>Roseivivax</taxon>
    </lineage>
</organism>
<evidence type="ECO:0000313" key="4">
    <source>
        <dbReference type="EMBL" id="ETX16219.1"/>
    </source>
</evidence>
<keyword evidence="2" id="KW-0812">Transmembrane</keyword>
<evidence type="ECO:0000256" key="2">
    <source>
        <dbReference type="SAM" id="Phobius"/>
    </source>
</evidence>
<keyword evidence="5" id="KW-1185">Reference proteome</keyword>
<evidence type="ECO:0000313" key="5">
    <source>
        <dbReference type="Proteomes" id="UP000022447"/>
    </source>
</evidence>
<reference evidence="4 5" key="1">
    <citation type="submission" date="2014-01" db="EMBL/GenBank/DDBJ databases">
        <title>Roseivivax halodurans JCM 10272 Genome Sequencing.</title>
        <authorList>
            <person name="Lai Q."/>
            <person name="Li G."/>
            <person name="Shao Z."/>
        </authorList>
    </citation>
    <scope>NUCLEOTIDE SEQUENCE [LARGE SCALE GENOMIC DNA]</scope>
    <source>
        <strain evidence="4 5">JCM 10272</strain>
    </source>
</reference>
<accession>X7EJC9</accession>
<dbReference type="STRING" id="1449350.OCH239_08665"/>
<feature type="transmembrane region" description="Helical" evidence="2">
    <location>
        <begin position="132"/>
        <end position="149"/>
    </location>
</feature>
<name>X7EJC9_9RHOB</name>